<comment type="caution">
    <text evidence="1">The sequence shown here is derived from an EMBL/GenBank/DDBJ whole genome shotgun (WGS) entry which is preliminary data.</text>
</comment>
<dbReference type="EMBL" id="QYUN01000002">
    <property type="protein sequence ID" value="RJG04730.1"/>
    <property type="molecule type" value="Genomic_DNA"/>
</dbReference>
<dbReference type="OrthoDB" id="4404538at2"/>
<dbReference type="Proteomes" id="UP000285190">
    <property type="component" value="Unassembled WGS sequence"/>
</dbReference>
<dbReference type="RefSeq" id="WP_119735825.1">
    <property type="nucleotide sequence ID" value="NZ_QYUN01000002.1"/>
</dbReference>
<evidence type="ECO:0000313" key="2">
    <source>
        <dbReference type="Proteomes" id="UP000285190"/>
    </source>
</evidence>
<keyword evidence="2" id="KW-1185">Reference proteome</keyword>
<proteinExistence type="predicted"/>
<dbReference type="Pfam" id="PF09965">
    <property type="entry name" value="DUF2199"/>
    <property type="match status" value="1"/>
</dbReference>
<gene>
    <name evidence="1" type="ORF">D3870_00690</name>
</gene>
<protein>
    <submittedName>
        <fullName evidence="1">DUF2199 domain-containing protein</fullName>
    </submittedName>
</protein>
<evidence type="ECO:0000313" key="1">
    <source>
        <dbReference type="EMBL" id="RJG04730.1"/>
    </source>
</evidence>
<organism evidence="1 2">
    <name type="scientific">Noviherbaspirillum cavernae</name>
    <dbReference type="NCBI Taxonomy" id="2320862"/>
    <lineage>
        <taxon>Bacteria</taxon>
        <taxon>Pseudomonadati</taxon>
        <taxon>Pseudomonadota</taxon>
        <taxon>Betaproteobacteria</taxon>
        <taxon>Burkholderiales</taxon>
        <taxon>Oxalobacteraceae</taxon>
        <taxon>Noviherbaspirillum</taxon>
    </lineage>
</organism>
<sequence>MINSAESFVCSVCGQSHGGLSTDTAFTLPDVVWAIPESERDQHSKWTSDLCQMGERYFIRCLLPISFIDQPGYYGWGVWAEVDWPVFNRYLEIYEADGSAEPPASGLLSNEVAAYGETVGLPVSIQFGPSGQRPTLSFTEGEDHRFAREAASGMSNSRYHEVLAVRGHK</sequence>
<accession>A0A418WWX0</accession>
<dbReference type="InterPro" id="IPR018697">
    <property type="entry name" value="DUF2199"/>
</dbReference>
<reference evidence="1 2" key="1">
    <citation type="submission" date="2018-09" db="EMBL/GenBank/DDBJ databases">
        <authorList>
            <person name="Zhu H."/>
        </authorList>
    </citation>
    <scope>NUCLEOTIDE SEQUENCE [LARGE SCALE GENOMIC DNA]</scope>
    <source>
        <strain evidence="1 2">K2R10-39</strain>
    </source>
</reference>
<name>A0A418WWX0_9BURK</name>
<dbReference type="AlphaFoldDB" id="A0A418WWX0"/>